<dbReference type="Proteomes" id="UP001185028">
    <property type="component" value="Unassembled WGS sequence"/>
</dbReference>
<gene>
    <name evidence="2" type="ORF">JOC58_001015</name>
</gene>
<reference evidence="2 3" key="1">
    <citation type="submission" date="2023-07" db="EMBL/GenBank/DDBJ databases">
        <title>Genomic Encyclopedia of Type Strains, Phase IV (KMG-IV): sequencing the most valuable type-strain genomes for metagenomic binning, comparative biology and taxonomic classification.</title>
        <authorList>
            <person name="Goeker M."/>
        </authorList>
    </citation>
    <scope>NUCLEOTIDE SEQUENCE [LARGE SCALE GENOMIC DNA]</scope>
    <source>
        <strain evidence="2 3">DSM 22170</strain>
    </source>
</reference>
<feature type="transmembrane region" description="Helical" evidence="1">
    <location>
        <begin position="81"/>
        <end position="103"/>
    </location>
</feature>
<comment type="caution">
    <text evidence="2">The sequence shown here is derived from an EMBL/GenBank/DDBJ whole genome shotgun (WGS) entry which is preliminary data.</text>
</comment>
<evidence type="ECO:0000256" key="1">
    <source>
        <dbReference type="SAM" id="Phobius"/>
    </source>
</evidence>
<name>A0ABU1IV57_9BACL</name>
<dbReference type="EMBL" id="JAVDQH010000003">
    <property type="protein sequence ID" value="MDR6243130.1"/>
    <property type="molecule type" value="Genomic_DNA"/>
</dbReference>
<keyword evidence="3" id="KW-1185">Reference proteome</keyword>
<protein>
    <submittedName>
        <fullName evidence="2">Uncharacterized protein</fullName>
    </submittedName>
</protein>
<keyword evidence="1" id="KW-0812">Transmembrane</keyword>
<organism evidence="2 3">
    <name type="scientific">Paenibacillus hunanensis</name>
    <dbReference type="NCBI Taxonomy" id="539262"/>
    <lineage>
        <taxon>Bacteria</taxon>
        <taxon>Bacillati</taxon>
        <taxon>Bacillota</taxon>
        <taxon>Bacilli</taxon>
        <taxon>Bacillales</taxon>
        <taxon>Paenibacillaceae</taxon>
        <taxon>Paenibacillus</taxon>
    </lineage>
</organism>
<accession>A0ABU1IV57</accession>
<feature type="transmembrane region" description="Helical" evidence="1">
    <location>
        <begin position="6"/>
        <end position="30"/>
    </location>
</feature>
<sequence length="129" mass="15025">MTLNDVVLLSLYAVSEFCVIYMIIKFYPYFRERFAAGAVNQFMLAMLGFMTAYGIKMATAFCIRISYIIQPSGDTPINHALQTYTWTAAQCLTTASLIILAILTRKKRFDVWFYLRRQERENKYKEGNE</sequence>
<evidence type="ECO:0000313" key="3">
    <source>
        <dbReference type="Proteomes" id="UP001185028"/>
    </source>
</evidence>
<keyword evidence="1" id="KW-0472">Membrane</keyword>
<proteinExistence type="predicted"/>
<feature type="transmembrane region" description="Helical" evidence="1">
    <location>
        <begin position="42"/>
        <end position="69"/>
    </location>
</feature>
<dbReference type="RefSeq" id="WP_188775392.1">
    <property type="nucleotide sequence ID" value="NZ_BMMB01000004.1"/>
</dbReference>
<evidence type="ECO:0000313" key="2">
    <source>
        <dbReference type="EMBL" id="MDR6243130.1"/>
    </source>
</evidence>
<keyword evidence="1" id="KW-1133">Transmembrane helix</keyword>